<proteinExistence type="predicted"/>
<evidence type="ECO:0000313" key="2">
    <source>
        <dbReference type="EMBL" id="KAK7810586.1"/>
    </source>
</evidence>
<evidence type="ECO:0000313" key="3">
    <source>
        <dbReference type="Proteomes" id="UP001488838"/>
    </source>
</evidence>
<dbReference type="PANTHER" id="PTHR35354:SF1">
    <property type="entry name" value="RGD1561648"/>
    <property type="match status" value="1"/>
</dbReference>
<gene>
    <name evidence="2" type="ORF">U0070_022058</name>
</gene>
<reference evidence="2 3" key="1">
    <citation type="journal article" date="2023" name="bioRxiv">
        <title>Conserved and derived expression patterns and positive selection on dental genes reveal complex evolutionary context of ever-growing rodent molars.</title>
        <authorList>
            <person name="Calamari Z.T."/>
            <person name="Song A."/>
            <person name="Cohen E."/>
            <person name="Akter M."/>
            <person name="Roy R.D."/>
            <person name="Hallikas O."/>
            <person name="Christensen M.M."/>
            <person name="Li P."/>
            <person name="Marangoni P."/>
            <person name="Jernvall J."/>
            <person name="Klein O.D."/>
        </authorList>
    </citation>
    <scope>NUCLEOTIDE SEQUENCE [LARGE SCALE GENOMIC DNA]</scope>
    <source>
        <strain evidence="2">V071</strain>
    </source>
</reference>
<protein>
    <submittedName>
        <fullName evidence="2">Uncharacterized protein</fullName>
    </submittedName>
</protein>
<keyword evidence="3" id="KW-1185">Reference proteome</keyword>
<evidence type="ECO:0000256" key="1">
    <source>
        <dbReference type="SAM" id="Phobius"/>
    </source>
</evidence>
<keyword evidence="1" id="KW-0472">Membrane</keyword>
<comment type="caution">
    <text evidence="2">The sequence shown here is derived from an EMBL/GenBank/DDBJ whole genome shotgun (WGS) entry which is preliminary data.</text>
</comment>
<keyword evidence="1" id="KW-1133">Transmembrane helix</keyword>
<feature type="transmembrane region" description="Helical" evidence="1">
    <location>
        <begin position="49"/>
        <end position="69"/>
    </location>
</feature>
<dbReference type="PANTHER" id="PTHR35354">
    <property type="entry name" value="RGD1561648"/>
    <property type="match status" value="1"/>
</dbReference>
<sequence>MTGSAYSSTLMAGSAYSSTLMAGSAYSSALMAGSAYSSALMAGSAYSSTLMAGSAYSSALMMAFVASIVKRVVSGLSASLQLLSPCQAVLLYQQFYILKSCLQYSKTLAECIRNDHSEEFRYFIHMPALEKRLPVWYPITEPTTQLCHEILQLIEQKQYAKF</sequence>
<name>A0AAW0I835_MYOGA</name>
<dbReference type="AlphaFoldDB" id="A0AAW0I835"/>
<keyword evidence="1" id="KW-0812">Transmembrane</keyword>
<dbReference type="Pfam" id="PF15087">
    <property type="entry name" value="DUF4551"/>
    <property type="match status" value="1"/>
</dbReference>
<dbReference type="Proteomes" id="UP001488838">
    <property type="component" value="Unassembled WGS sequence"/>
</dbReference>
<accession>A0AAW0I835</accession>
<dbReference type="EMBL" id="JBBHLL010000193">
    <property type="protein sequence ID" value="KAK7810586.1"/>
    <property type="molecule type" value="Genomic_DNA"/>
</dbReference>
<organism evidence="2 3">
    <name type="scientific">Myodes glareolus</name>
    <name type="common">Bank vole</name>
    <name type="synonym">Clethrionomys glareolus</name>
    <dbReference type="NCBI Taxonomy" id="447135"/>
    <lineage>
        <taxon>Eukaryota</taxon>
        <taxon>Metazoa</taxon>
        <taxon>Chordata</taxon>
        <taxon>Craniata</taxon>
        <taxon>Vertebrata</taxon>
        <taxon>Euteleostomi</taxon>
        <taxon>Mammalia</taxon>
        <taxon>Eutheria</taxon>
        <taxon>Euarchontoglires</taxon>
        <taxon>Glires</taxon>
        <taxon>Rodentia</taxon>
        <taxon>Myomorpha</taxon>
        <taxon>Muroidea</taxon>
        <taxon>Cricetidae</taxon>
        <taxon>Arvicolinae</taxon>
        <taxon>Myodes</taxon>
    </lineage>
</organism>
<dbReference type="InterPro" id="IPR027878">
    <property type="entry name" value="DUF4551"/>
</dbReference>